<gene>
    <name evidence="2" type="ORF">CALVIDRAFT_598619</name>
</gene>
<name>A0A167LPW2_CALVF</name>
<accession>A0A167LPW2</accession>
<protein>
    <recommendedName>
        <fullName evidence="4">Carbohydrate-binding module family 12 protein</fullName>
    </recommendedName>
</protein>
<dbReference type="SMART" id="SM00696">
    <property type="entry name" value="DM9"/>
    <property type="match status" value="1"/>
</dbReference>
<dbReference type="OrthoDB" id="2142040at2759"/>
<dbReference type="EMBL" id="KV417286">
    <property type="protein sequence ID" value="KZO95908.1"/>
    <property type="molecule type" value="Genomic_DNA"/>
</dbReference>
<dbReference type="PANTHER" id="PTHR31649:SF1">
    <property type="entry name" value="FARNESOIC ACID O-METHYL TRANSFERASE DOMAIN-CONTAINING PROTEIN"/>
    <property type="match status" value="1"/>
</dbReference>
<feature type="region of interest" description="Disordered" evidence="1">
    <location>
        <begin position="63"/>
        <end position="127"/>
    </location>
</feature>
<keyword evidence="3" id="KW-1185">Reference proteome</keyword>
<evidence type="ECO:0008006" key="4">
    <source>
        <dbReference type="Google" id="ProtNLM"/>
    </source>
</evidence>
<dbReference type="Gene3D" id="2.10.10.20">
    <property type="entry name" value="Carbohydrate-binding module superfamily 5/12"/>
    <property type="match status" value="1"/>
</dbReference>
<organism evidence="2 3">
    <name type="scientific">Calocera viscosa (strain TUFC12733)</name>
    <dbReference type="NCBI Taxonomy" id="1330018"/>
    <lineage>
        <taxon>Eukaryota</taxon>
        <taxon>Fungi</taxon>
        <taxon>Dikarya</taxon>
        <taxon>Basidiomycota</taxon>
        <taxon>Agaricomycotina</taxon>
        <taxon>Dacrymycetes</taxon>
        <taxon>Dacrymycetales</taxon>
        <taxon>Dacrymycetaceae</taxon>
        <taxon>Calocera</taxon>
    </lineage>
</organism>
<dbReference type="GO" id="GO:0004553">
    <property type="term" value="F:hydrolase activity, hydrolyzing O-glycosyl compounds"/>
    <property type="evidence" value="ECO:0007669"/>
    <property type="project" value="InterPro"/>
</dbReference>
<evidence type="ECO:0000313" key="3">
    <source>
        <dbReference type="Proteomes" id="UP000076738"/>
    </source>
</evidence>
<feature type="compositionally biased region" description="Basic and acidic residues" evidence="1">
    <location>
        <begin position="78"/>
        <end position="87"/>
    </location>
</feature>
<dbReference type="AlphaFoldDB" id="A0A167LPW2"/>
<reference evidence="2 3" key="1">
    <citation type="journal article" date="2016" name="Mol. Biol. Evol.">
        <title>Comparative Genomics of Early-Diverging Mushroom-Forming Fungi Provides Insights into the Origins of Lignocellulose Decay Capabilities.</title>
        <authorList>
            <person name="Nagy L.G."/>
            <person name="Riley R."/>
            <person name="Tritt A."/>
            <person name="Adam C."/>
            <person name="Daum C."/>
            <person name="Floudas D."/>
            <person name="Sun H."/>
            <person name="Yadav J.S."/>
            <person name="Pangilinan J."/>
            <person name="Larsson K.H."/>
            <person name="Matsuura K."/>
            <person name="Barry K."/>
            <person name="Labutti K."/>
            <person name="Kuo R."/>
            <person name="Ohm R.A."/>
            <person name="Bhattacharya S.S."/>
            <person name="Shirouzu T."/>
            <person name="Yoshinaga Y."/>
            <person name="Martin F.M."/>
            <person name="Grigoriev I.V."/>
            <person name="Hibbett D.S."/>
        </authorList>
    </citation>
    <scope>NUCLEOTIDE SEQUENCE [LARGE SCALE GENOMIC DNA]</scope>
    <source>
        <strain evidence="2 3">TUFC12733</strain>
    </source>
</reference>
<sequence length="488" mass="53087">MPPFEHLHTGAPYPPPHSAHTSTWQPSTWYDTGSLVLFEQVTYRSTGGHLSGESWTPDRASATWIPLEKSKPPAPVSRNDEKEKSPESLESVDALTKQDDAQQPQPPCPTPAVPENEPPPTYPQTPTHVDQAVQTDITFPPSPSASFPPWVFNTWPMPYTSPSGSFGSHALQMPWLPPFQPNFHFPTGATGANETQLPLPPQYPAPGREQPTIHAPMPLHLPLRLPPALESVLAPISDPLDTRYRAARAAERSQQSSAGFRAEVAGERVVRSHGCGVWAFGGARERGMEEEREAAWRESGARGPEAWLRAARARRAAYAVPGAVRPPVRWVLVDEGQKIPADALQTGVEATGEPLFSTRVWWKGGLHLGKAANHIYNYASISWDSQEHTTPTFEVLCGAPLHVQWLEIPHGTRATAQLMHDLTAVEGGREANGTFIFVAQGEYGLGGGSGLHPGKASAGDDHACIGYGGGEVWIRPFRIMVYVQSSMG</sequence>
<dbReference type="GO" id="GO:0030246">
    <property type="term" value="F:carbohydrate binding"/>
    <property type="evidence" value="ECO:0007669"/>
    <property type="project" value="InterPro"/>
</dbReference>
<evidence type="ECO:0000256" key="1">
    <source>
        <dbReference type="SAM" id="MobiDB-lite"/>
    </source>
</evidence>
<dbReference type="SUPFAM" id="SSF51055">
    <property type="entry name" value="Carbohydrate binding domain"/>
    <property type="match status" value="1"/>
</dbReference>
<dbReference type="PANTHER" id="PTHR31649">
    <property type="entry name" value="AGAP009604-PA"/>
    <property type="match status" value="1"/>
</dbReference>
<feature type="compositionally biased region" description="Pro residues" evidence="1">
    <location>
        <begin position="104"/>
        <end position="123"/>
    </location>
</feature>
<evidence type="ECO:0000313" key="2">
    <source>
        <dbReference type="EMBL" id="KZO95908.1"/>
    </source>
</evidence>
<dbReference type="GO" id="GO:0005975">
    <property type="term" value="P:carbohydrate metabolic process"/>
    <property type="evidence" value="ECO:0007669"/>
    <property type="project" value="InterPro"/>
</dbReference>
<feature type="region of interest" description="Disordered" evidence="1">
    <location>
        <begin position="1"/>
        <end position="23"/>
    </location>
</feature>
<dbReference type="InterPro" id="IPR036573">
    <property type="entry name" value="CBM_sf_5/12"/>
</dbReference>
<dbReference type="STRING" id="1330018.A0A167LPW2"/>
<proteinExistence type="predicted"/>
<dbReference type="GO" id="GO:0005576">
    <property type="term" value="C:extracellular region"/>
    <property type="evidence" value="ECO:0007669"/>
    <property type="project" value="InterPro"/>
</dbReference>
<dbReference type="Pfam" id="PF11901">
    <property type="entry name" value="DM9"/>
    <property type="match status" value="1"/>
</dbReference>
<dbReference type="Proteomes" id="UP000076738">
    <property type="component" value="Unassembled WGS sequence"/>
</dbReference>
<dbReference type="InterPro" id="IPR006616">
    <property type="entry name" value="DM9_repeat"/>
</dbReference>